<feature type="non-terminal residue" evidence="1">
    <location>
        <position position="53"/>
    </location>
</feature>
<dbReference type="EMBL" id="LAZR01067600">
    <property type="protein sequence ID" value="KKK51256.1"/>
    <property type="molecule type" value="Genomic_DNA"/>
</dbReference>
<dbReference type="AlphaFoldDB" id="A0A0F8YTD1"/>
<organism evidence="1">
    <name type="scientific">marine sediment metagenome</name>
    <dbReference type="NCBI Taxonomy" id="412755"/>
    <lineage>
        <taxon>unclassified sequences</taxon>
        <taxon>metagenomes</taxon>
        <taxon>ecological metagenomes</taxon>
    </lineage>
</organism>
<accession>A0A0F8YTD1</accession>
<reference evidence="1" key="1">
    <citation type="journal article" date="2015" name="Nature">
        <title>Complex archaea that bridge the gap between prokaryotes and eukaryotes.</title>
        <authorList>
            <person name="Spang A."/>
            <person name="Saw J.H."/>
            <person name="Jorgensen S.L."/>
            <person name="Zaremba-Niedzwiedzka K."/>
            <person name="Martijn J."/>
            <person name="Lind A.E."/>
            <person name="van Eijk R."/>
            <person name="Schleper C."/>
            <person name="Guy L."/>
            <person name="Ettema T.J."/>
        </authorList>
    </citation>
    <scope>NUCLEOTIDE SEQUENCE</scope>
</reference>
<proteinExistence type="predicted"/>
<name>A0A0F8YTD1_9ZZZZ</name>
<protein>
    <submittedName>
        <fullName evidence="1">Uncharacterized protein</fullName>
    </submittedName>
</protein>
<comment type="caution">
    <text evidence="1">The sequence shown here is derived from an EMBL/GenBank/DDBJ whole genome shotgun (WGS) entry which is preliminary data.</text>
</comment>
<gene>
    <name evidence="1" type="ORF">LCGC14_3116750</name>
</gene>
<evidence type="ECO:0000313" key="1">
    <source>
        <dbReference type="EMBL" id="KKK51256.1"/>
    </source>
</evidence>
<sequence>MIEQRYHGQLSVTGNTTGQTVAANVAELLTQWDTKFPVRQERGTIRDVSSTYG</sequence>